<comment type="caution">
    <text evidence="6">The sequence shown here is derived from an EMBL/GenBank/DDBJ whole genome shotgun (WGS) entry which is preliminary data.</text>
</comment>
<dbReference type="Pfam" id="PF03110">
    <property type="entry name" value="SBP"/>
    <property type="match status" value="1"/>
</dbReference>
<organism evidence="6 7">
    <name type="scientific">Prototheca wickerhamii</name>
    <dbReference type="NCBI Taxonomy" id="3111"/>
    <lineage>
        <taxon>Eukaryota</taxon>
        <taxon>Viridiplantae</taxon>
        <taxon>Chlorophyta</taxon>
        <taxon>core chlorophytes</taxon>
        <taxon>Trebouxiophyceae</taxon>
        <taxon>Chlorellales</taxon>
        <taxon>Chlorellaceae</taxon>
        <taxon>Prototheca</taxon>
    </lineage>
</organism>
<dbReference type="SUPFAM" id="SSF103612">
    <property type="entry name" value="SBT domain"/>
    <property type="match status" value="1"/>
</dbReference>
<dbReference type="PROSITE" id="PS51141">
    <property type="entry name" value="ZF_SBP"/>
    <property type="match status" value="1"/>
</dbReference>
<evidence type="ECO:0000259" key="5">
    <source>
        <dbReference type="PROSITE" id="PS51141"/>
    </source>
</evidence>
<evidence type="ECO:0000256" key="2">
    <source>
        <dbReference type="ARBA" id="ARBA00022771"/>
    </source>
</evidence>
<evidence type="ECO:0000256" key="1">
    <source>
        <dbReference type="ARBA" id="ARBA00022723"/>
    </source>
</evidence>
<keyword evidence="1" id="KW-0479">Metal-binding</keyword>
<dbReference type="InterPro" id="IPR004333">
    <property type="entry name" value="SBP_dom"/>
</dbReference>
<evidence type="ECO:0000313" key="7">
    <source>
        <dbReference type="Proteomes" id="UP001255856"/>
    </source>
</evidence>
<feature type="compositionally biased region" description="Pro residues" evidence="4">
    <location>
        <begin position="57"/>
        <end position="69"/>
    </location>
</feature>
<dbReference type="InterPro" id="IPR044817">
    <property type="entry name" value="SBP-like"/>
</dbReference>
<dbReference type="EMBL" id="JASFZW010000005">
    <property type="protein sequence ID" value="KAK2077958.1"/>
    <property type="molecule type" value="Genomic_DNA"/>
</dbReference>
<dbReference type="Proteomes" id="UP001255856">
    <property type="component" value="Unassembled WGS sequence"/>
</dbReference>
<name>A0AAD9MLD7_PROWI</name>
<dbReference type="Gene3D" id="4.10.1100.10">
    <property type="entry name" value="Transcription factor, SBP-box domain"/>
    <property type="match status" value="1"/>
</dbReference>
<protein>
    <recommendedName>
        <fullName evidence="5">SBP-type domain-containing protein</fullName>
    </recommendedName>
</protein>
<keyword evidence="3" id="KW-0862">Zinc</keyword>
<dbReference type="PANTHER" id="PTHR31251:SF169">
    <property type="entry name" value="SQUAMOSA PROMOTER-BINDING-LIKE PROTEIN 8"/>
    <property type="match status" value="1"/>
</dbReference>
<dbReference type="GO" id="GO:0005634">
    <property type="term" value="C:nucleus"/>
    <property type="evidence" value="ECO:0007669"/>
    <property type="project" value="InterPro"/>
</dbReference>
<keyword evidence="7" id="KW-1185">Reference proteome</keyword>
<accession>A0AAD9MLD7</accession>
<dbReference type="PANTHER" id="PTHR31251">
    <property type="entry name" value="SQUAMOSA PROMOTER-BINDING-LIKE PROTEIN 4"/>
    <property type="match status" value="1"/>
</dbReference>
<feature type="compositionally biased region" description="Polar residues" evidence="4">
    <location>
        <begin position="33"/>
        <end position="49"/>
    </location>
</feature>
<reference evidence="6" key="1">
    <citation type="submission" date="2021-01" db="EMBL/GenBank/DDBJ databases">
        <authorList>
            <person name="Eckstrom K.M.E."/>
        </authorList>
    </citation>
    <scope>NUCLEOTIDE SEQUENCE</scope>
    <source>
        <strain evidence="6">UVCC 0001</strain>
    </source>
</reference>
<feature type="domain" description="SBP-type" evidence="5">
    <location>
        <begin position="88"/>
        <end position="165"/>
    </location>
</feature>
<dbReference type="GO" id="GO:0003677">
    <property type="term" value="F:DNA binding"/>
    <property type="evidence" value="ECO:0007669"/>
    <property type="project" value="InterPro"/>
</dbReference>
<sequence length="194" mass="20834">MTAVILAMEEPDQRDPAGPGTTQAEAEKRSLSPKPTSEATSDGKASSAATAAEVKPESPPARTWPPSTPASPSCQTWAGCGDNRRDVPLTCQVVGCGESLSGHAEYYRRYRVCKRHLKGSALIVDGVPQRFCQQCGRFHLLEAFDGEKRCAGARRSVLGWEGVGLKGFGVSSFNEVDIRSGQGLRRGESRRVAK</sequence>
<evidence type="ECO:0000256" key="4">
    <source>
        <dbReference type="SAM" id="MobiDB-lite"/>
    </source>
</evidence>
<dbReference type="InterPro" id="IPR036893">
    <property type="entry name" value="SBP_sf"/>
</dbReference>
<dbReference type="AlphaFoldDB" id="A0AAD9MLD7"/>
<feature type="region of interest" description="Disordered" evidence="4">
    <location>
        <begin position="1"/>
        <end position="74"/>
    </location>
</feature>
<gene>
    <name evidence="6" type="ORF">QBZ16_003826</name>
</gene>
<dbReference type="GO" id="GO:0008270">
    <property type="term" value="F:zinc ion binding"/>
    <property type="evidence" value="ECO:0007669"/>
    <property type="project" value="UniProtKB-KW"/>
</dbReference>
<evidence type="ECO:0000256" key="3">
    <source>
        <dbReference type="ARBA" id="ARBA00022833"/>
    </source>
</evidence>
<keyword evidence="2" id="KW-0863">Zinc-finger</keyword>
<proteinExistence type="predicted"/>
<evidence type="ECO:0000313" key="6">
    <source>
        <dbReference type="EMBL" id="KAK2077958.1"/>
    </source>
</evidence>